<feature type="domain" description="Tyrosinase copper-binding" evidence="11">
    <location>
        <begin position="632"/>
        <end position="643"/>
    </location>
</feature>
<dbReference type="Proteomes" id="UP000678393">
    <property type="component" value="Unassembled WGS sequence"/>
</dbReference>
<feature type="non-terminal residue" evidence="12">
    <location>
        <position position="970"/>
    </location>
</feature>
<dbReference type="Pfam" id="PF00264">
    <property type="entry name" value="Tyrosinase"/>
    <property type="match status" value="3"/>
</dbReference>
<protein>
    <recommendedName>
        <fullName evidence="10 11">Tyrosinase copper-binding domain-containing protein</fullName>
    </recommendedName>
</protein>
<sequence length="970" mass="110563">LSSTSIAPNRVRHDIGTLSERDITSLQAALYDLQQDTSNEGWAHVVSFHGAPARCPDPDHPTVACCQHGMPTFPHWHRLFTLQVRKDNCLSLIVEQALARHGSPIAIPYWDWTIALTELPSVFTQTTFYDVWRDEVYINPFSRGYVPSEQAFTVRDVQPGLFETSRDGRHSKIFDLVLFALEQVDFCDFEVQFEMMHNAIHFLVGGHQTYSLSSLEYSAYDPIFFTHHSFTDKIWVIWQTLQQRRHLAYNRADCAVNYMAKPMKPFSFEGFNQNKFTRDHAVPNSLFDHKELGYAYDNLNIGGYTLDELEKLIAAKQSRGRVFAGFLLKSIKTSYTIELRICMRNQTCHPAGRFNILGGPTEIHWVFDRLFKLDITEALEEQGLTAEDALDAEAQFTLDVNVFDVEGKALKQTKVFQEPVIIFEPPQGATKNIVSTTVGGIGVRKEVSTLSQSEIKNLRMALAKNQADFGPNGFQNIASFHGEPTTRCTHAGHSVACCLHGQANFPQWHRLYLKQWEDALTAKGAKVGIPYWDWTKSFTALPAFVTEEEANPFHHGNTHNGKMTTRAPRDTLFNDPEFGSESFFYRQMLLAFEQTDYCNFEVQFEITHNAIHSWTGGQSPYGMSTLEYTAYDPLFLLHHSNVDRQFAIWQALQKFRGLPYNSANCAVQLLHQPMRPFSDEDNVNPTTRTNSRAIDVFDYERLNYQYDNLNFHGLTIPELNNLLDERQRTDRIFAEFLLHGLRVSADIVFNLCDAQNHCQFAGTFAVLGGSTEMPWAYDRLFRYEITQVFNSLRLRQDSKFHFEVHITAVNGTHMEPSLLRSPSVQFVPGGKGYDVKAPVPLPEHRQTLMRKSVNDLTLAESANLKEALHKLQQDHGPTGFEAIASFHGAPFLCPEAREDKYACCVHGMPTFPHWHRLLTLQFEQALQKAGALTGVPYWDWTEPSRTLPVFFGDGSNNNPFHDYTITFAGQ</sequence>
<dbReference type="SUPFAM" id="SSF48056">
    <property type="entry name" value="Di-copper centre-containing domain"/>
    <property type="match status" value="3"/>
</dbReference>
<feature type="domain" description="Tyrosinase copper-binding" evidence="10">
    <location>
        <begin position="500"/>
        <end position="517"/>
    </location>
</feature>
<feature type="domain" description="Tyrosinase copper-binding" evidence="11">
    <location>
        <begin position="221"/>
        <end position="232"/>
    </location>
</feature>
<keyword evidence="6" id="KW-0883">Thioether bond</keyword>
<comment type="similarity">
    <text evidence="2">Belongs to the tyrosinase family. Hemocyanin subfamily.</text>
</comment>
<feature type="domain" description="Tyrosinase copper-binding" evidence="10">
    <location>
        <begin position="906"/>
        <end position="923"/>
    </location>
</feature>
<evidence type="ECO:0000259" key="10">
    <source>
        <dbReference type="PROSITE" id="PS00497"/>
    </source>
</evidence>
<evidence type="ECO:0000256" key="6">
    <source>
        <dbReference type="ARBA" id="ARBA00022784"/>
    </source>
</evidence>
<accession>A0A8S3ZX52</accession>
<evidence type="ECO:0000256" key="3">
    <source>
        <dbReference type="ARBA" id="ARBA00022448"/>
    </source>
</evidence>
<dbReference type="PANTHER" id="PTHR11474:SF76">
    <property type="entry name" value="SHKT DOMAIN-CONTAINING PROTEIN"/>
    <property type="match status" value="1"/>
</dbReference>
<evidence type="ECO:0000256" key="2">
    <source>
        <dbReference type="ARBA" id="ARBA00009470"/>
    </source>
</evidence>
<dbReference type="SUPFAM" id="SSF81277">
    <property type="entry name" value="C-terminal domain of mollusc hemocyanin"/>
    <property type="match status" value="2"/>
</dbReference>
<keyword evidence="9" id="KW-0325">Glycoprotein</keyword>
<dbReference type="PRINTS" id="PR00092">
    <property type="entry name" value="TYROSINASE"/>
</dbReference>
<keyword evidence="8" id="KW-1015">Disulfide bond</keyword>
<feature type="non-terminal residue" evidence="12">
    <location>
        <position position="1"/>
    </location>
</feature>
<organism evidence="12 13">
    <name type="scientific">Candidula unifasciata</name>
    <dbReference type="NCBI Taxonomy" id="100452"/>
    <lineage>
        <taxon>Eukaryota</taxon>
        <taxon>Metazoa</taxon>
        <taxon>Spiralia</taxon>
        <taxon>Lophotrochozoa</taxon>
        <taxon>Mollusca</taxon>
        <taxon>Gastropoda</taxon>
        <taxon>Heterobranchia</taxon>
        <taxon>Euthyneura</taxon>
        <taxon>Panpulmonata</taxon>
        <taxon>Eupulmonata</taxon>
        <taxon>Stylommatophora</taxon>
        <taxon>Helicina</taxon>
        <taxon>Helicoidea</taxon>
        <taxon>Geomitridae</taxon>
        <taxon>Candidula</taxon>
    </lineage>
</organism>
<dbReference type="OrthoDB" id="6054574at2759"/>
<keyword evidence="7" id="KW-0186">Copper</keyword>
<dbReference type="GO" id="GO:0046872">
    <property type="term" value="F:metal ion binding"/>
    <property type="evidence" value="ECO:0007669"/>
    <property type="project" value="UniProtKB-KW"/>
</dbReference>
<comment type="function">
    <text evidence="1">Hemocyanins are copper-containing oxygen carriers occurring freely dissolved in the hemolymph of many mollusks and arthropods.</text>
</comment>
<gene>
    <name evidence="12" type="ORF">CUNI_LOCUS16944</name>
</gene>
<keyword evidence="3" id="KW-0813">Transport</keyword>
<name>A0A8S3ZX52_9EUPU</name>
<dbReference type="InterPro" id="IPR002227">
    <property type="entry name" value="Tyrosinase_Cu-bd"/>
</dbReference>
<dbReference type="PANTHER" id="PTHR11474">
    <property type="entry name" value="TYROSINASE FAMILY MEMBER"/>
    <property type="match status" value="1"/>
</dbReference>
<dbReference type="Gene3D" id="2.60.310.10">
    <property type="entry name" value="Haemocyanin C-terminal domain"/>
    <property type="match status" value="2"/>
</dbReference>
<dbReference type="InterPro" id="IPR050316">
    <property type="entry name" value="Tyrosinase/Hemocyanin"/>
</dbReference>
<reference evidence="12" key="1">
    <citation type="submission" date="2021-04" db="EMBL/GenBank/DDBJ databases">
        <authorList>
            <consortium name="Molecular Ecology Group"/>
        </authorList>
    </citation>
    <scope>NUCLEOTIDE SEQUENCE</scope>
</reference>
<dbReference type="Pfam" id="PF14830">
    <property type="entry name" value="Haemocyan_bet_s"/>
    <property type="match status" value="2"/>
</dbReference>
<dbReference type="AlphaFoldDB" id="A0A8S3ZX52"/>
<dbReference type="PROSITE" id="PS00498">
    <property type="entry name" value="TYROSINASE_2"/>
    <property type="match status" value="2"/>
</dbReference>
<keyword evidence="4" id="KW-0561">Oxygen transport</keyword>
<dbReference type="InterPro" id="IPR028999">
    <property type="entry name" value="Beta-sandwich_Haemocyanin"/>
</dbReference>
<evidence type="ECO:0000256" key="4">
    <source>
        <dbReference type="ARBA" id="ARBA00022621"/>
    </source>
</evidence>
<comment type="caution">
    <text evidence="12">The sequence shown here is derived from an EMBL/GenBank/DDBJ whole genome shotgun (WGS) entry which is preliminary data.</text>
</comment>
<keyword evidence="5" id="KW-0479">Metal-binding</keyword>
<dbReference type="Gene3D" id="1.10.1280.10">
    <property type="entry name" value="Di-copper center containing domain from catechol oxidase"/>
    <property type="match status" value="3"/>
</dbReference>
<dbReference type="InterPro" id="IPR008922">
    <property type="entry name" value="Di-copper_centre_dom_sf"/>
</dbReference>
<evidence type="ECO:0000313" key="13">
    <source>
        <dbReference type="Proteomes" id="UP000678393"/>
    </source>
</evidence>
<evidence type="ECO:0000256" key="9">
    <source>
        <dbReference type="ARBA" id="ARBA00023180"/>
    </source>
</evidence>
<evidence type="ECO:0000256" key="1">
    <source>
        <dbReference type="ARBA" id="ARBA00002958"/>
    </source>
</evidence>
<evidence type="ECO:0000256" key="7">
    <source>
        <dbReference type="ARBA" id="ARBA00023008"/>
    </source>
</evidence>
<dbReference type="PROSITE" id="PS00497">
    <property type="entry name" value="TYROSINASE_1"/>
    <property type="match status" value="2"/>
</dbReference>
<dbReference type="InterPro" id="IPR036848">
    <property type="entry name" value="Haemocyanin_C_sf"/>
</dbReference>
<keyword evidence="13" id="KW-1185">Reference proteome</keyword>
<proteinExistence type="inferred from homology"/>
<evidence type="ECO:0000313" key="12">
    <source>
        <dbReference type="EMBL" id="CAG5131386.1"/>
    </source>
</evidence>
<dbReference type="GO" id="GO:0016491">
    <property type="term" value="F:oxidoreductase activity"/>
    <property type="evidence" value="ECO:0007669"/>
    <property type="project" value="InterPro"/>
</dbReference>
<evidence type="ECO:0000256" key="5">
    <source>
        <dbReference type="ARBA" id="ARBA00022723"/>
    </source>
</evidence>
<evidence type="ECO:0000259" key="11">
    <source>
        <dbReference type="PROSITE" id="PS00498"/>
    </source>
</evidence>
<dbReference type="GO" id="GO:0005344">
    <property type="term" value="F:oxygen carrier activity"/>
    <property type="evidence" value="ECO:0007669"/>
    <property type="project" value="UniProtKB-KW"/>
</dbReference>
<dbReference type="EMBL" id="CAJHNH020004612">
    <property type="protein sequence ID" value="CAG5131386.1"/>
    <property type="molecule type" value="Genomic_DNA"/>
</dbReference>
<evidence type="ECO:0000256" key="8">
    <source>
        <dbReference type="ARBA" id="ARBA00023157"/>
    </source>
</evidence>